<evidence type="ECO:0000256" key="1">
    <source>
        <dbReference type="SAM" id="SignalP"/>
    </source>
</evidence>
<proteinExistence type="predicted"/>
<protein>
    <submittedName>
        <fullName evidence="2">Putative secreted protein</fullName>
    </submittedName>
</protein>
<sequence length="79" mass="9272">MSRLYLQLYFLLVWNTACTELPTRLLLFSRTTSISCFLLSSVPKPFPRIWGTCTSFKRRGIPWPRPLSFNASPCKRRFV</sequence>
<accession>A0A147BUY7</accession>
<dbReference type="EMBL" id="GEGO01001052">
    <property type="protein sequence ID" value="JAR94352.1"/>
    <property type="molecule type" value="Transcribed_RNA"/>
</dbReference>
<feature type="signal peptide" evidence="1">
    <location>
        <begin position="1"/>
        <end position="19"/>
    </location>
</feature>
<feature type="chain" id="PRO_5007543153" evidence="1">
    <location>
        <begin position="20"/>
        <end position="79"/>
    </location>
</feature>
<organism evidence="2">
    <name type="scientific">Ixodes ricinus</name>
    <name type="common">Common tick</name>
    <name type="synonym">Acarus ricinus</name>
    <dbReference type="NCBI Taxonomy" id="34613"/>
    <lineage>
        <taxon>Eukaryota</taxon>
        <taxon>Metazoa</taxon>
        <taxon>Ecdysozoa</taxon>
        <taxon>Arthropoda</taxon>
        <taxon>Chelicerata</taxon>
        <taxon>Arachnida</taxon>
        <taxon>Acari</taxon>
        <taxon>Parasitiformes</taxon>
        <taxon>Ixodida</taxon>
        <taxon>Ixodoidea</taxon>
        <taxon>Ixodidae</taxon>
        <taxon>Ixodinae</taxon>
        <taxon>Ixodes</taxon>
    </lineage>
</organism>
<keyword evidence="1" id="KW-0732">Signal</keyword>
<evidence type="ECO:0000313" key="2">
    <source>
        <dbReference type="EMBL" id="JAR94352.1"/>
    </source>
</evidence>
<dbReference type="AlphaFoldDB" id="A0A147BUY7"/>
<reference evidence="2" key="1">
    <citation type="journal article" date="2018" name="PLoS Negl. Trop. Dis.">
        <title>Sialome diversity of ticks revealed by RNAseq of single tick salivary glands.</title>
        <authorList>
            <person name="Perner J."/>
            <person name="Kropackova S."/>
            <person name="Kopacek P."/>
            <person name="Ribeiro J.M."/>
        </authorList>
    </citation>
    <scope>NUCLEOTIDE SEQUENCE</scope>
    <source>
        <strain evidence="2">Siblings of single egg batch collected in Ceske Budejovice</strain>
        <tissue evidence="2">Salivary glands</tissue>
    </source>
</reference>
<name>A0A147BUY7_IXORI</name>